<keyword evidence="7" id="KW-0732">Signal</keyword>
<evidence type="ECO:0000256" key="7">
    <source>
        <dbReference type="SAM" id="SignalP"/>
    </source>
</evidence>
<name>A0ABV7XCV5_9SPHN</name>
<evidence type="ECO:0000256" key="6">
    <source>
        <dbReference type="ARBA" id="ARBA00023180"/>
    </source>
</evidence>
<keyword evidence="6" id="KW-0325">Glycoprotein</keyword>
<evidence type="ECO:0000256" key="4">
    <source>
        <dbReference type="ARBA" id="ARBA00022801"/>
    </source>
</evidence>
<protein>
    <submittedName>
        <fullName evidence="8">S1/P1 nuclease</fullName>
    </submittedName>
</protein>
<dbReference type="EMBL" id="JBHRXV010000011">
    <property type="protein sequence ID" value="MFC3713995.1"/>
    <property type="molecule type" value="Genomic_DNA"/>
</dbReference>
<dbReference type="SUPFAM" id="SSF48537">
    <property type="entry name" value="Phospholipase C/P1 nuclease"/>
    <property type="match status" value="1"/>
</dbReference>
<dbReference type="InterPro" id="IPR003154">
    <property type="entry name" value="S1/P1nuclease"/>
</dbReference>
<evidence type="ECO:0000256" key="1">
    <source>
        <dbReference type="ARBA" id="ARBA00022722"/>
    </source>
</evidence>
<gene>
    <name evidence="8" type="ORF">ACFOMD_15595</name>
</gene>
<dbReference type="Pfam" id="PF02265">
    <property type="entry name" value="S1-P1_nuclease"/>
    <property type="match status" value="1"/>
</dbReference>
<organism evidence="8 9">
    <name type="scientific">Sphingoaurantiacus capsulatus</name>
    <dbReference type="NCBI Taxonomy" id="1771310"/>
    <lineage>
        <taxon>Bacteria</taxon>
        <taxon>Pseudomonadati</taxon>
        <taxon>Pseudomonadota</taxon>
        <taxon>Alphaproteobacteria</taxon>
        <taxon>Sphingomonadales</taxon>
        <taxon>Sphingosinicellaceae</taxon>
        <taxon>Sphingoaurantiacus</taxon>
    </lineage>
</organism>
<dbReference type="CDD" id="cd11010">
    <property type="entry name" value="S1-P1_nuclease"/>
    <property type="match status" value="1"/>
</dbReference>
<keyword evidence="4" id="KW-0378">Hydrolase</keyword>
<keyword evidence="5" id="KW-1015">Disulfide bond</keyword>
<dbReference type="PANTHER" id="PTHR33146:SF26">
    <property type="entry name" value="ENDONUCLEASE 4"/>
    <property type="match status" value="1"/>
</dbReference>
<dbReference type="Proteomes" id="UP001595615">
    <property type="component" value="Unassembled WGS sequence"/>
</dbReference>
<evidence type="ECO:0000256" key="5">
    <source>
        <dbReference type="ARBA" id="ARBA00023157"/>
    </source>
</evidence>
<proteinExistence type="predicted"/>
<feature type="chain" id="PRO_5045455836" evidence="7">
    <location>
        <begin position="23"/>
        <end position="286"/>
    </location>
</feature>
<evidence type="ECO:0000256" key="3">
    <source>
        <dbReference type="ARBA" id="ARBA00022759"/>
    </source>
</evidence>
<accession>A0ABV7XCV5</accession>
<sequence length="286" mass="31525">MKLVRLLLAFVAIAALPRPALAWGEYGHKTVASIAWAYLTPKAKAGVTRLLKAESQVATPECPLKSIEDASYWPDCIRGMGDRFSYSYPWHYQNVHVCKDFDAKANCPDGNCVSAQIARHAKLIANDKVPDREKLMSLAWLVHFVGDMHQPLHAGDAADRGGNSVRAAYGLIAPERMNLHRIWDTELAERSLSEPPGDVPGLLSQITPELAAQWQQGGVSDWHRDGWEVSGRLAYGKLAGVNICEAKPTARVMVDEAYIAATREAVREQAKRGGVRLAKMINEAFQ</sequence>
<dbReference type="RefSeq" id="WP_380863018.1">
    <property type="nucleotide sequence ID" value="NZ_JBHRXV010000011.1"/>
</dbReference>
<keyword evidence="2" id="KW-0479">Metal-binding</keyword>
<comment type="caution">
    <text evidence="8">The sequence shown here is derived from an EMBL/GenBank/DDBJ whole genome shotgun (WGS) entry which is preliminary data.</text>
</comment>
<dbReference type="Gene3D" id="1.10.575.10">
    <property type="entry name" value="P1 Nuclease"/>
    <property type="match status" value="1"/>
</dbReference>
<dbReference type="PANTHER" id="PTHR33146">
    <property type="entry name" value="ENDONUCLEASE 4"/>
    <property type="match status" value="1"/>
</dbReference>
<keyword evidence="9" id="KW-1185">Reference proteome</keyword>
<dbReference type="InterPro" id="IPR008947">
    <property type="entry name" value="PLipase_C/P1_nuclease_dom_sf"/>
</dbReference>
<keyword evidence="1" id="KW-0540">Nuclease</keyword>
<evidence type="ECO:0000256" key="2">
    <source>
        <dbReference type="ARBA" id="ARBA00022723"/>
    </source>
</evidence>
<keyword evidence="3" id="KW-0255">Endonuclease</keyword>
<evidence type="ECO:0000313" key="9">
    <source>
        <dbReference type="Proteomes" id="UP001595615"/>
    </source>
</evidence>
<feature type="signal peptide" evidence="7">
    <location>
        <begin position="1"/>
        <end position="22"/>
    </location>
</feature>
<evidence type="ECO:0000313" key="8">
    <source>
        <dbReference type="EMBL" id="MFC3713995.1"/>
    </source>
</evidence>
<reference evidence="9" key="1">
    <citation type="journal article" date="2019" name="Int. J. Syst. Evol. Microbiol.">
        <title>The Global Catalogue of Microorganisms (GCM) 10K type strain sequencing project: providing services to taxonomists for standard genome sequencing and annotation.</title>
        <authorList>
            <consortium name="The Broad Institute Genomics Platform"/>
            <consortium name="The Broad Institute Genome Sequencing Center for Infectious Disease"/>
            <person name="Wu L."/>
            <person name="Ma J."/>
        </authorList>
    </citation>
    <scope>NUCLEOTIDE SEQUENCE [LARGE SCALE GENOMIC DNA]</scope>
    <source>
        <strain evidence="9">KCTC 42644</strain>
    </source>
</reference>